<comment type="caution">
    <text evidence="1">The sequence shown here is derived from an EMBL/GenBank/DDBJ whole genome shotgun (WGS) entry which is preliminary data.</text>
</comment>
<proteinExistence type="predicted"/>
<sequence length="185" mass="21199">MINLNHKTETEIQRFLDKEIYGDELRNTNWAKNLTHGLLNKKPHLLAEYISHGKGFNDSSKKAVCLLLETKPVYTQKAIDELLAKHCDISLEKFLLERELSHDKHNVKNTIGILQSNFSNSNVITDWVQDLFNKGYNKIITQGNKSFIANADERGYPLKRAAVRKYAEAFIKQNETQDKLNALAA</sequence>
<name>A0ABT9FCA6_9GAMM</name>
<dbReference type="EMBL" id="JAUYVT010000004">
    <property type="protein sequence ID" value="MDP2564421.1"/>
    <property type="molecule type" value="Genomic_DNA"/>
</dbReference>
<gene>
    <name evidence="1" type="ORF">Q8W34_07225</name>
</gene>
<protein>
    <submittedName>
        <fullName evidence="1">Uncharacterized protein</fullName>
    </submittedName>
</protein>
<dbReference type="Proteomes" id="UP001177212">
    <property type="component" value="Unassembled WGS sequence"/>
</dbReference>
<accession>A0ABT9FCA6</accession>
<organism evidence="1 2">
    <name type="scientific">Pseudoalteromonas marina</name>
    <dbReference type="NCBI Taxonomy" id="267375"/>
    <lineage>
        <taxon>Bacteria</taxon>
        <taxon>Pseudomonadati</taxon>
        <taxon>Pseudomonadota</taxon>
        <taxon>Gammaproteobacteria</taxon>
        <taxon>Alteromonadales</taxon>
        <taxon>Pseudoalteromonadaceae</taxon>
        <taxon>Pseudoalteromonas</taxon>
    </lineage>
</organism>
<evidence type="ECO:0000313" key="2">
    <source>
        <dbReference type="Proteomes" id="UP001177212"/>
    </source>
</evidence>
<dbReference type="RefSeq" id="WP_305471698.1">
    <property type="nucleotide sequence ID" value="NZ_JAUYVT010000004.1"/>
</dbReference>
<keyword evidence="2" id="KW-1185">Reference proteome</keyword>
<evidence type="ECO:0000313" key="1">
    <source>
        <dbReference type="EMBL" id="MDP2564421.1"/>
    </source>
</evidence>
<reference evidence="1" key="1">
    <citation type="submission" date="2023-07" db="EMBL/GenBank/DDBJ databases">
        <title>Genome content predicts the carbon catabolic preferences of heterotrophic bacteria.</title>
        <authorList>
            <person name="Gralka M."/>
        </authorList>
    </citation>
    <scope>NUCLEOTIDE SEQUENCE</scope>
    <source>
        <strain evidence="1">4G09</strain>
    </source>
</reference>